<evidence type="ECO:0000256" key="3">
    <source>
        <dbReference type="ARBA" id="ARBA00022538"/>
    </source>
</evidence>
<reference evidence="12 13" key="1">
    <citation type="submission" date="2018-06" db="EMBL/GenBank/DDBJ databases">
        <authorList>
            <consortium name="Pathogen Informatics"/>
            <person name="Doyle S."/>
        </authorList>
    </citation>
    <scope>NUCLEOTIDE SEQUENCE [LARGE SCALE GENOMIC DNA]</scope>
    <source>
        <strain evidence="12 13">NCTC11647</strain>
    </source>
</reference>
<dbReference type="GO" id="GO:0008076">
    <property type="term" value="C:voltage-gated potassium channel complex"/>
    <property type="evidence" value="ECO:0007669"/>
    <property type="project" value="InterPro"/>
</dbReference>
<keyword evidence="3" id="KW-0633">Potassium transport</keyword>
<keyword evidence="5" id="KW-0631">Potassium channel</keyword>
<dbReference type="OrthoDB" id="9799090at2"/>
<keyword evidence="9" id="KW-0406">Ion transport</keyword>
<evidence type="ECO:0000256" key="1">
    <source>
        <dbReference type="ARBA" id="ARBA00004141"/>
    </source>
</evidence>
<gene>
    <name evidence="12" type="ORF">NCTC11647_00837</name>
</gene>
<accession>A0A2T3QPY2</accession>
<keyword evidence="2" id="KW-0813">Transport</keyword>
<keyword evidence="8" id="KW-1133">Transmembrane helix</keyword>
<dbReference type="AlphaFoldDB" id="A0A2T3QPY2"/>
<dbReference type="Pfam" id="PF00520">
    <property type="entry name" value="Ion_trans"/>
    <property type="match status" value="1"/>
</dbReference>
<evidence type="ECO:0000256" key="10">
    <source>
        <dbReference type="ARBA" id="ARBA00023136"/>
    </source>
</evidence>
<comment type="subcellular location">
    <subcellularLocation>
        <location evidence="1">Membrane</location>
        <topology evidence="1">Multi-pass membrane protein</topology>
    </subcellularLocation>
</comment>
<evidence type="ECO:0000256" key="5">
    <source>
        <dbReference type="ARBA" id="ARBA00022826"/>
    </source>
</evidence>
<dbReference type="Gene3D" id="1.10.287.70">
    <property type="match status" value="1"/>
</dbReference>
<dbReference type="PANTHER" id="PTHR11537">
    <property type="entry name" value="VOLTAGE-GATED POTASSIUM CHANNEL"/>
    <property type="match status" value="1"/>
</dbReference>
<dbReference type="RefSeq" id="WP_005300132.1">
    <property type="nucleotide sequence ID" value="NZ_CP018297.1"/>
</dbReference>
<evidence type="ECO:0000256" key="4">
    <source>
        <dbReference type="ARBA" id="ARBA00022692"/>
    </source>
</evidence>
<evidence type="ECO:0000256" key="6">
    <source>
        <dbReference type="ARBA" id="ARBA00022882"/>
    </source>
</evidence>
<organism evidence="12 13">
    <name type="scientific">Photobacterium damselae</name>
    <dbReference type="NCBI Taxonomy" id="38293"/>
    <lineage>
        <taxon>Bacteria</taxon>
        <taxon>Pseudomonadati</taxon>
        <taxon>Pseudomonadota</taxon>
        <taxon>Gammaproteobacteria</taxon>
        <taxon>Vibrionales</taxon>
        <taxon>Vibrionaceae</taxon>
        <taxon>Photobacterium</taxon>
    </lineage>
</organism>
<dbReference type="EMBL" id="UATL01000001">
    <property type="protein sequence ID" value="SPY27776.1"/>
    <property type="molecule type" value="Genomic_DNA"/>
</dbReference>
<evidence type="ECO:0000313" key="12">
    <source>
        <dbReference type="EMBL" id="SPY27776.1"/>
    </source>
</evidence>
<dbReference type="InterPro" id="IPR005821">
    <property type="entry name" value="Ion_trans_dom"/>
</dbReference>
<name>A0A2T3QPY2_PHODM</name>
<keyword evidence="10" id="KW-0472">Membrane</keyword>
<dbReference type="InterPro" id="IPR027359">
    <property type="entry name" value="Volt_channel_dom_sf"/>
</dbReference>
<protein>
    <submittedName>
        <fullName evidence="12">MlotiK1 channel</fullName>
    </submittedName>
</protein>
<evidence type="ECO:0000256" key="2">
    <source>
        <dbReference type="ARBA" id="ARBA00022448"/>
    </source>
</evidence>
<dbReference type="GO" id="GO:0001508">
    <property type="term" value="P:action potential"/>
    <property type="evidence" value="ECO:0007669"/>
    <property type="project" value="TreeGrafter"/>
</dbReference>
<dbReference type="PANTHER" id="PTHR11537:SF254">
    <property type="entry name" value="POTASSIUM VOLTAGE-GATED CHANNEL PROTEIN SHAB"/>
    <property type="match status" value="1"/>
</dbReference>
<dbReference type="InterPro" id="IPR028325">
    <property type="entry name" value="VG_K_chnl"/>
</dbReference>
<sequence length="272" mass="30686">MVTLTPRQRLYQIIFGTQTRYGQLFDIGLIIAIISSEVILIISSVTSIESKFSTTLYILEWFFTLLFTVEYILRLYCSPKPWAYARSFYGLIDLIAIVPAYIAFFIPGSNYLLIVRLIRVLRIFRVLKLARYLRDSNILLRSLMQAQRKILVFFSSVLVLVTVFGSLMFIIEGPDNGFTSIPQSIYWAIVTITTVGYGDLVPHTVLGKAVASLTMLLGYSILAVPTGIITAEINQEINHHKALIRCPNCATSGHDMDADYCRKCGSKLPEHL</sequence>
<keyword evidence="6" id="KW-0851">Voltage-gated channel</keyword>
<proteinExistence type="predicted"/>
<keyword evidence="11" id="KW-0407">Ion channel</keyword>
<dbReference type="SUPFAM" id="SSF81324">
    <property type="entry name" value="Voltage-gated potassium channels"/>
    <property type="match status" value="1"/>
</dbReference>
<evidence type="ECO:0000313" key="13">
    <source>
        <dbReference type="Proteomes" id="UP000251647"/>
    </source>
</evidence>
<dbReference type="PRINTS" id="PR00169">
    <property type="entry name" value="KCHANNEL"/>
</dbReference>
<dbReference type="Gene3D" id="1.20.120.350">
    <property type="entry name" value="Voltage-gated potassium channels. Chain C"/>
    <property type="match status" value="1"/>
</dbReference>
<keyword evidence="7" id="KW-0630">Potassium</keyword>
<dbReference type="Proteomes" id="UP000251647">
    <property type="component" value="Unassembled WGS sequence"/>
</dbReference>
<evidence type="ECO:0000256" key="9">
    <source>
        <dbReference type="ARBA" id="ARBA00023065"/>
    </source>
</evidence>
<evidence type="ECO:0000256" key="7">
    <source>
        <dbReference type="ARBA" id="ARBA00022958"/>
    </source>
</evidence>
<keyword evidence="4" id="KW-0812">Transmembrane</keyword>
<dbReference type="GO" id="GO:0005249">
    <property type="term" value="F:voltage-gated potassium channel activity"/>
    <property type="evidence" value="ECO:0007669"/>
    <property type="project" value="InterPro"/>
</dbReference>
<evidence type="ECO:0000256" key="8">
    <source>
        <dbReference type="ARBA" id="ARBA00022989"/>
    </source>
</evidence>
<evidence type="ECO:0000256" key="11">
    <source>
        <dbReference type="ARBA" id="ARBA00023303"/>
    </source>
</evidence>